<protein>
    <submittedName>
        <fullName evidence="1">Uncharacterized protein</fullName>
    </submittedName>
</protein>
<evidence type="ECO:0000313" key="1">
    <source>
        <dbReference type="EMBL" id="JAD37518.1"/>
    </source>
</evidence>
<sequence>MKCVLLAQRTTIERLHCKLECMLQRSVSNKLIVVFY</sequence>
<accession>A0A0A8ZIJ1</accession>
<organism evidence="1">
    <name type="scientific">Arundo donax</name>
    <name type="common">Giant reed</name>
    <name type="synonym">Donax arundinaceus</name>
    <dbReference type="NCBI Taxonomy" id="35708"/>
    <lineage>
        <taxon>Eukaryota</taxon>
        <taxon>Viridiplantae</taxon>
        <taxon>Streptophyta</taxon>
        <taxon>Embryophyta</taxon>
        <taxon>Tracheophyta</taxon>
        <taxon>Spermatophyta</taxon>
        <taxon>Magnoliopsida</taxon>
        <taxon>Liliopsida</taxon>
        <taxon>Poales</taxon>
        <taxon>Poaceae</taxon>
        <taxon>PACMAD clade</taxon>
        <taxon>Arundinoideae</taxon>
        <taxon>Arundineae</taxon>
        <taxon>Arundo</taxon>
    </lineage>
</organism>
<proteinExistence type="predicted"/>
<reference evidence="1" key="1">
    <citation type="submission" date="2014-09" db="EMBL/GenBank/DDBJ databases">
        <authorList>
            <person name="Magalhaes I.L.F."/>
            <person name="Oliveira U."/>
            <person name="Santos F.R."/>
            <person name="Vidigal T.H.D.A."/>
            <person name="Brescovit A.D."/>
            <person name="Santos A.J."/>
        </authorList>
    </citation>
    <scope>NUCLEOTIDE SEQUENCE</scope>
    <source>
        <tissue evidence="1">Shoot tissue taken approximately 20 cm above the soil surface</tissue>
    </source>
</reference>
<dbReference type="EMBL" id="GBRH01260377">
    <property type="protein sequence ID" value="JAD37518.1"/>
    <property type="molecule type" value="Transcribed_RNA"/>
</dbReference>
<name>A0A0A8ZIJ1_ARUDO</name>
<dbReference type="AlphaFoldDB" id="A0A0A8ZIJ1"/>
<reference evidence="1" key="2">
    <citation type="journal article" date="2015" name="Data Brief">
        <title>Shoot transcriptome of the giant reed, Arundo donax.</title>
        <authorList>
            <person name="Barrero R.A."/>
            <person name="Guerrero F.D."/>
            <person name="Moolhuijzen P."/>
            <person name="Goolsby J.A."/>
            <person name="Tidwell J."/>
            <person name="Bellgard S.E."/>
            <person name="Bellgard M.I."/>
        </authorList>
    </citation>
    <scope>NUCLEOTIDE SEQUENCE</scope>
    <source>
        <tissue evidence="1">Shoot tissue taken approximately 20 cm above the soil surface</tissue>
    </source>
</reference>